<dbReference type="STRING" id="1211777.BN77_p11394"/>
<keyword evidence="2" id="KW-1185">Reference proteome</keyword>
<evidence type="ECO:0000313" key="2">
    <source>
        <dbReference type="Proteomes" id="UP000009319"/>
    </source>
</evidence>
<name>K0Q5N0_9HYPH</name>
<sequence>MPNRSLAGVATAKAGLAPKRLPFAELDDEVLMAHAIFPFRQGTSFYRNSWAGSVERIK</sequence>
<dbReference type="AlphaFoldDB" id="K0Q5N0"/>
<dbReference type="Proteomes" id="UP000009319">
    <property type="component" value="Unassembled WGS sequence"/>
</dbReference>
<dbReference type="HOGENOM" id="CLU_2976233_0_0_5"/>
<gene>
    <name evidence="1" type="ORF">BN77_p11394</name>
</gene>
<reference evidence="1 2" key="1">
    <citation type="journal article" date="2013" name="Genome Announc.">
        <title>Draft Genome Sequence of Rhizobium mesoamericanum STM3625, a Nitrogen-Fixing Symbiont of Mimosa pudica Isolated in French Guiana (South America).</title>
        <authorList>
            <person name="Moulin L."/>
            <person name="Mornico D."/>
            <person name="Melkonian R."/>
            <person name="Klonowska A."/>
        </authorList>
    </citation>
    <scope>NUCLEOTIDE SEQUENCE [LARGE SCALE GENOMIC DNA]</scope>
    <source>
        <strain evidence="1 2">STM3625</strain>
    </source>
</reference>
<protein>
    <submittedName>
        <fullName evidence="1">Uncharacterized protein</fullName>
    </submittedName>
</protein>
<dbReference type="EMBL" id="CANI01000039">
    <property type="protein sequence ID" value="CCM78704.1"/>
    <property type="molecule type" value="Genomic_DNA"/>
</dbReference>
<proteinExistence type="predicted"/>
<accession>K0Q5N0</accession>
<evidence type="ECO:0000313" key="1">
    <source>
        <dbReference type="EMBL" id="CCM78704.1"/>
    </source>
</evidence>
<comment type="caution">
    <text evidence="1">The sequence shown here is derived from an EMBL/GenBank/DDBJ whole genome shotgun (WGS) entry which is preliminary data.</text>
</comment>
<organism evidence="1 2">
    <name type="scientific">Rhizobium mesoamericanum STM3625</name>
    <dbReference type="NCBI Taxonomy" id="1211777"/>
    <lineage>
        <taxon>Bacteria</taxon>
        <taxon>Pseudomonadati</taxon>
        <taxon>Pseudomonadota</taxon>
        <taxon>Alphaproteobacteria</taxon>
        <taxon>Hyphomicrobiales</taxon>
        <taxon>Rhizobiaceae</taxon>
        <taxon>Rhizobium/Agrobacterium group</taxon>
        <taxon>Rhizobium</taxon>
    </lineage>
</organism>